<name>A0A1B4FVQ4_9BURK</name>
<reference evidence="1 2" key="1">
    <citation type="submission" date="2015-12" db="EMBL/GenBank/DDBJ databases">
        <title>Diversity of Burkholderia near neighbor genomes.</title>
        <authorList>
            <person name="Sahl J."/>
            <person name="Wagner D."/>
            <person name="Keim P."/>
        </authorList>
    </citation>
    <scope>NUCLEOTIDE SEQUENCE [LARGE SCALE GENOMIC DNA]</scope>
    <source>
        <strain evidence="1 2">BDU8</strain>
    </source>
</reference>
<dbReference type="EMBL" id="CP013388">
    <property type="protein sequence ID" value="AOJ07755.1"/>
    <property type="molecule type" value="Genomic_DNA"/>
</dbReference>
<sequence length="80" mass="8707">MRDRGCSHRFAATSRVARRSLTIVRFPEFVAMPAAVRSDAIGSRCLARCEAAAAVWLAMHIGHFAGASTESQSIPFDLSR</sequence>
<accession>A0A1B4FVQ4</accession>
<dbReference type="AlphaFoldDB" id="A0A1B4FVQ4"/>
<gene>
    <name evidence="1" type="ORF">WS71_10885</name>
</gene>
<evidence type="ECO:0000313" key="2">
    <source>
        <dbReference type="Proteomes" id="UP000067711"/>
    </source>
</evidence>
<proteinExistence type="predicted"/>
<protein>
    <submittedName>
        <fullName evidence="1">Uncharacterized protein</fullName>
    </submittedName>
</protein>
<dbReference type="Proteomes" id="UP000067711">
    <property type="component" value="Chromosome 2"/>
</dbReference>
<organism evidence="1 2">
    <name type="scientific">Burkholderia mayonis</name>
    <dbReference type="NCBI Taxonomy" id="1385591"/>
    <lineage>
        <taxon>Bacteria</taxon>
        <taxon>Pseudomonadati</taxon>
        <taxon>Pseudomonadota</taxon>
        <taxon>Betaproteobacteria</taxon>
        <taxon>Burkholderiales</taxon>
        <taxon>Burkholderiaceae</taxon>
        <taxon>Burkholderia</taxon>
        <taxon>pseudomallei group</taxon>
    </lineage>
</organism>
<evidence type="ECO:0000313" key="1">
    <source>
        <dbReference type="EMBL" id="AOJ07755.1"/>
    </source>
</evidence>